<evidence type="ECO:0000259" key="3">
    <source>
        <dbReference type="SMART" id="SM00998"/>
    </source>
</evidence>
<comment type="subunit">
    <text evidence="1">Homotetramer. Residues from neighboring subunits contribute catalytic and substrate-binding residues to each active site.</text>
</comment>
<dbReference type="UniPathway" id="UPA00075">
    <property type="reaction ID" value="UER00336"/>
</dbReference>
<reference evidence="4" key="2">
    <citation type="submission" date="2025-09" db="UniProtKB">
        <authorList>
            <consortium name="Ensembl"/>
        </authorList>
    </citation>
    <scope>IDENTIFICATION</scope>
</reference>
<dbReference type="Gene3D" id="1.10.275.10">
    <property type="entry name" value="Fumarase/aspartase (N-terminal domain)"/>
    <property type="match status" value="1"/>
</dbReference>
<evidence type="ECO:0000313" key="5">
    <source>
        <dbReference type="Proteomes" id="UP000472276"/>
    </source>
</evidence>
<dbReference type="Proteomes" id="UP000472276">
    <property type="component" value="Unassembled WGS sequence"/>
</dbReference>
<dbReference type="InterPro" id="IPR024083">
    <property type="entry name" value="Fumarase/histidase_N"/>
</dbReference>
<proteinExistence type="predicted"/>
<dbReference type="PANTHER" id="PTHR43172:SF1">
    <property type="entry name" value="ADENYLOSUCCINATE LYASE"/>
    <property type="match status" value="1"/>
</dbReference>
<dbReference type="Gene3D" id="1.20.200.10">
    <property type="entry name" value="Fumarase/aspartase (Central domain)"/>
    <property type="match status" value="2"/>
</dbReference>
<gene>
    <name evidence="4" type="primary">ADSL</name>
</gene>
<dbReference type="GO" id="GO:0070626">
    <property type="term" value="F:(S)-2-(5-amino-1-(5-phospho-D-ribosyl)imidazole-4-carboxamido) succinate lyase (fumarate-forming) activity"/>
    <property type="evidence" value="ECO:0007669"/>
    <property type="project" value="TreeGrafter"/>
</dbReference>
<evidence type="ECO:0000313" key="4">
    <source>
        <dbReference type="Ensembl" id="ENSOABP00000016557.2"/>
    </source>
</evidence>
<dbReference type="AlphaFoldDB" id="A0A668SQS4"/>
<dbReference type="PANTHER" id="PTHR43172">
    <property type="entry name" value="ADENYLOSUCCINATE LYASE"/>
    <property type="match status" value="1"/>
</dbReference>
<dbReference type="InterPro" id="IPR019468">
    <property type="entry name" value="AdenyloSucc_lyase_C"/>
</dbReference>
<feature type="domain" description="Adenylosuccinate lyase C-terminal" evidence="3">
    <location>
        <begin position="349"/>
        <end position="433"/>
    </location>
</feature>
<dbReference type="GO" id="GO:0005829">
    <property type="term" value="C:cytosol"/>
    <property type="evidence" value="ECO:0007669"/>
    <property type="project" value="TreeGrafter"/>
</dbReference>
<evidence type="ECO:0000256" key="1">
    <source>
        <dbReference type="ARBA" id="ARBA00011668"/>
    </source>
</evidence>
<dbReference type="Pfam" id="PF10397">
    <property type="entry name" value="ADSL_C"/>
    <property type="match status" value="1"/>
</dbReference>
<reference evidence="4" key="1">
    <citation type="submission" date="2025-08" db="UniProtKB">
        <authorList>
            <consortium name="Ensembl"/>
        </authorList>
    </citation>
    <scope>IDENTIFICATION</scope>
</reference>
<dbReference type="Ensembl" id="ENSOABT00000017065.2">
    <property type="protein sequence ID" value="ENSOABP00000016557.2"/>
    <property type="gene ID" value="ENSOABG00000029615.1"/>
</dbReference>
<sequence length="462" mass="51477">RRRVSTSVAILASPRVCGIFSTEVLFDQNSSCLSSCLCVQCSPPQALGLPITDAQIAEMESHAEDIDFAMAAEEERKLRHDVMAHVHTFAHCCPTAAPIIHLGATSCYVGDNTLDTLICIIEGLFFLQLARVIDRLANFLEEYADLPTLGFTHFQPAQLTTVGKRACLWLQDLVMDVTNLERARDDLRFRGVKGTTGTQASFLQLFQGDHDKVEELDKMVTEMAGFKNNLLLPRPKPLTISFRDQLIRLQHSILTDLYVKPSLPKDAYASCALPHNTHCKSRICSESDHFPLLLVITDGFFPLFPALLLCRRISLPESFLTADIILSTLQNITEVVYPKVIKRHISNELPFMATENIIMGIVKAGGNRQECHEKIRVLFQEAAAVVKQEGGDNDLLGRIQRDPYFAPILGQLDALLDPKTFIGCAPQQVAKFLTEEVRPLLEQYKSNMDVKVDLVVSTVTGK</sequence>
<keyword evidence="5" id="KW-1185">Reference proteome</keyword>
<dbReference type="SUPFAM" id="SSF48557">
    <property type="entry name" value="L-aspartase-like"/>
    <property type="match status" value="1"/>
</dbReference>
<dbReference type="GO" id="GO:0006189">
    <property type="term" value="P:'de novo' IMP biosynthetic process"/>
    <property type="evidence" value="ECO:0007669"/>
    <property type="project" value="UniProtKB-UniPathway"/>
</dbReference>
<accession>A0A668SQS4</accession>
<dbReference type="SMART" id="SM00998">
    <property type="entry name" value="ADSL_C"/>
    <property type="match status" value="1"/>
</dbReference>
<protein>
    <recommendedName>
        <fullName evidence="3">Adenylosuccinate lyase C-terminal domain-containing protein</fullName>
    </recommendedName>
</protein>
<dbReference type="InterPro" id="IPR008948">
    <property type="entry name" value="L-Aspartase-like"/>
</dbReference>
<keyword evidence="2" id="KW-0456">Lyase</keyword>
<organism evidence="4 5">
    <name type="scientific">Oreochromis aureus</name>
    <name type="common">Israeli tilapia</name>
    <name type="synonym">Chromis aureus</name>
    <dbReference type="NCBI Taxonomy" id="47969"/>
    <lineage>
        <taxon>Eukaryota</taxon>
        <taxon>Metazoa</taxon>
        <taxon>Chordata</taxon>
        <taxon>Craniata</taxon>
        <taxon>Vertebrata</taxon>
        <taxon>Euteleostomi</taxon>
        <taxon>Actinopterygii</taxon>
        <taxon>Neopterygii</taxon>
        <taxon>Teleostei</taxon>
        <taxon>Neoteleostei</taxon>
        <taxon>Acanthomorphata</taxon>
        <taxon>Ovalentaria</taxon>
        <taxon>Cichlomorphae</taxon>
        <taxon>Cichliformes</taxon>
        <taxon>Cichlidae</taxon>
        <taxon>African cichlids</taxon>
        <taxon>Pseudocrenilabrinae</taxon>
        <taxon>Oreochromini</taxon>
        <taxon>Oreochromis</taxon>
    </lineage>
</organism>
<name>A0A668SQS4_OREAU</name>
<dbReference type="GO" id="GO:0044208">
    <property type="term" value="P:'de novo' AMP biosynthetic process"/>
    <property type="evidence" value="ECO:0007669"/>
    <property type="project" value="UniProtKB-UniPathway"/>
</dbReference>
<dbReference type="UniPathway" id="UPA00074">
    <property type="reaction ID" value="UER00132"/>
</dbReference>
<dbReference type="GO" id="GO:0004018">
    <property type="term" value="F:N6-(1,2-dicarboxyethyl)AMP AMP-lyase (fumarate-forming) activity"/>
    <property type="evidence" value="ECO:0007669"/>
    <property type="project" value="TreeGrafter"/>
</dbReference>
<dbReference type="Gene3D" id="6.10.250.1570">
    <property type="match status" value="1"/>
</dbReference>
<evidence type="ECO:0000256" key="2">
    <source>
        <dbReference type="ARBA" id="ARBA00023239"/>
    </source>
</evidence>